<comment type="function">
    <text evidence="2">An aminoacyl-tRNA editing enzyme that deacylates mischarged D-aminoacyl-tRNAs. Also deacylates mischarged glycyl-tRNA(Ala), protecting cells against glycine mischarging by AlaRS. Acts via tRNA-based rather than protein-based catalysis; rejects L-amino acids rather than detecting D-amino acids in the active site. By recycling D-aminoacyl-tRNA to D-amino acids and free tRNA molecules, this enzyme counteracts the toxicity associated with the formation of D-aminoacyl-tRNA entities in vivo and helps enforce protein L-homochirality.</text>
</comment>
<keyword evidence="2" id="KW-0963">Cytoplasm</keyword>
<dbReference type="GO" id="GO:0106026">
    <property type="term" value="F:Gly-tRNA(Ala) deacylase activity"/>
    <property type="evidence" value="ECO:0007669"/>
    <property type="project" value="UniProtKB-UniRule"/>
</dbReference>
<dbReference type="SUPFAM" id="SSF69500">
    <property type="entry name" value="DTD-like"/>
    <property type="match status" value="1"/>
</dbReference>
<dbReference type="AlphaFoldDB" id="A0A233W1M1"/>
<comment type="similarity">
    <text evidence="1 2">Belongs to the DTD family.</text>
</comment>
<comment type="subcellular location">
    <subcellularLocation>
        <location evidence="2">Cytoplasm</location>
    </subcellularLocation>
</comment>
<dbReference type="GO" id="GO:0043908">
    <property type="term" value="F:Ser(Gly)-tRNA(Ala) hydrolase activity"/>
    <property type="evidence" value="ECO:0007669"/>
    <property type="project" value="UniProtKB-UniRule"/>
</dbReference>
<comment type="domain">
    <text evidence="2">A Gly-cisPro motif from one monomer fits into the active site of the other monomer to allow specific chiral rejection of L-amino acids.</text>
</comment>
<dbReference type="GO" id="GO:0051500">
    <property type="term" value="F:D-tyrosyl-tRNA(Tyr) deacylase activity"/>
    <property type="evidence" value="ECO:0007669"/>
    <property type="project" value="TreeGrafter"/>
</dbReference>
<dbReference type="GO" id="GO:0000049">
    <property type="term" value="F:tRNA binding"/>
    <property type="evidence" value="ECO:0007669"/>
    <property type="project" value="UniProtKB-UniRule"/>
</dbReference>
<dbReference type="HAMAP" id="MF_00518">
    <property type="entry name" value="Deacylase_Dtd"/>
    <property type="match status" value="1"/>
</dbReference>
<gene>
    <name evidence="2" type="primary">dtd</name>
    <name evidence="3" type="ORF">B9N56_03935</name>
</gene>
<comment type="subunit">
    <text evidence="2">Homodimer.</text>
</comment>
<dbReference type="Proteomes" id="UP000215361">
    <property type="component" value="Unassembled WGS sequence"/>
</dbReference>
<comment type="caution">
    <text evidence="3">The sequence shown here is derived from an EMBL/GenBank/DDBJ whole genome shotgun (WGS) entry which is preliminary data.</text>
</comment>
<dbReference type="PANTHER" id="PTHR10472">
    <property type="entry name" value="D-TYROSYL-TRNA TYR DEACYLASE"/>
    <property type="match status" value="1"/>
</dbReference>
<dbReference type="GO" id="GO:0019478">
    <property type="term" value="P:D-amino acid catabolic process"/>
    <property type="evidence" value="ECO:0007669"/>
    <property type="project" value="UniProtKB-UniRule"/>
</dbReference>
<sequence>MKLLVQRVNEAKVDINGITISKINDGFLVLLGIHKEDNESDIDYCIRKLINLRIFSDEDDKLNLSIKDLNYEILLVSQFTLYASTRKGNRPSFDKCAKGEFAKNLYDNFIKKLKLENVPFQTGEFGADMKVSLTNDGPVTIIIDSRSE</sequence>
<comment type="catalytic activity">
    <reaction evidence="2">
        <text>a D-aminoacyl-tRNA + H2O = a tRNA + a D-alpha-amino acid + H(+)</text>
        <dbReference type="Rhea" id="RHEA:13953"/>
        <dbReference type="Rhea" id="RHEA-COMP:10123"/>
        <dbReference type="Rhea" id="RHEA-COMP:10124"/>
        <dbReference type="ChEBI" id="CHEBI:15377"/>
        <dbReference type="ChEBI" id="CHEBI:15378"/>
        <dbReference type="ChEBI" id="CHEBI:59871"/>
        <dbReference type="ChEBI" id="CHEBI:78442"/>
        <dbReference type="ChEBI" id="CHEBI:79333"/>
        <dbReference type="EC" id="3.1.1.96"/>
    </reaction>
</comment>
<dbReference type="RefSeq" id="WP_002838147.1">
    <property type="nucleotide sequence ID" value="NZ_JAWGLI010000001.1"/>
</dbReference>
<evidence type="ECO:0000313" key="3">
    <source>
        <dbReference type="EMBL" id="OXZ38555.1"/>
    </source>
</evidence>
<evidence type="ECO:0000313" key="4">
    <source>
        <dbReference type="Proteomes" id="UP000215361"/>
    </source>
</evidence>
<accession>A0A233W1M1</accession>
<proteinExistence type="inferred from homology"/>
<evidence type="ECO:0000256" key="1">
    <source>
        <dbReference type="ARBA" id="ARBA00009673"/>
    </source>
</evidence>
<dbReference type="InterPro" id="IPR003732">
    <property type="entry name" value="Daa-tRNA_deacyls_DTD"/>
</dbReference>
<dbReference type="NCBIfam" id="TIGR00256">
    <property type="entry name" value="D-aminoacyl-tRNA deacylase"/>
    <property type="match status" value="1"/>
</dbReference>
<dbReference type="EC" id="3.1.1.96" evidence="2"/>
<organism evidence="3 4">
    <name type="scientific">Finegoldia magna</name>
    <name type="common">Peptostreptococcus magnus</name>
    <dbReference type="NCBI Taxonomy" id="1260"/>
    <lineage>
        <taxon>Bacteria</taxon>
        <taxon>Bacillati</taxon>
        <taxon>Bacillota</taxon>
        <taxon>Tissierellia</taxon>
        <taxon>Tissierellales</taxon>
        <taxon>Peptoniphilaceae</taxon>
        <taxon>Finegoldia</taxon>
    </lineage>
</organism>
<feature type="short sequence motif" description="Gly-cisPro motif, important for rejection of L-amino acids" evidence="2">
    <location>
        <begin position="137"/>
        <end position="138"/>
    </location>
</feature>
<keyword evidence="2" id="KW-0694">RNA-binding</keyword>
<dbReference type="GO" id="GO:0005737">
    <property type="term" value="C:cytoplasm"/>
    <property type="evidence" value="ECO:0007669"/>
    <property type="project" value="UniProtKB-SubCell"/>
</dbReference>
<dbReference type="PANTHER" id="PTHR10472:SF5">
    <property type="entry name" value="D-AMINOACYL-TRNA DEACYLASE 1"/>
    <property type="match status" value="1"/>
</dbReference>
<dbReference type="CDD" id="cd00563">
    <property type="entry name" value="Dtyr_deacylase"/>
    <property type="match status" value="1"/>
</dbReference>
<dbReference type="EMBL" id="NDYI01000010">
    <property type="protein sequence ID" value="OXZ38555.1"/>
    <property type="molecule type" value="Genomic_DNA"/>
</dbReference>
<name>A0A233W1M1_FINMA</name>
<protein>
    <recommendedName>
        <fullName evidence="2">D-aminoacyl-tRNA deacylase</fullName>
        <shortName evidence="2">DTD</shortName>
        <ecNumber evidence="2">3.1.1.96</ecNumber>
    </recommendedName>
    <alternativeName>
        <fullName evidence="2">Gly-tRNA(Ala) deacylase</fullName>
        <ecNumber evidence="2">3.1.1.-</ecNumber>
    </alternativeName>
</protein>
<dbReference type="InterPro" id="IPR023509">
    <property type="entry name" value="DTD-like_sf"/>
</dbReference>
<keyword evidence="2" id="KW-0378">Hydrolase</keyword>
<keyword evidence="2" id="KW-0820">tRNA-binding</keyword>
<dbReference type="Gene3D" id="3.50.80.10">
    <property type="entry name" value="D-tyrosyl-tRNA(Tyr) deacylase"/>
    <property type="match status" value="1"/>
</dbReference>
<comment type="catalytic activity">
    <reaction evidence="2">
        <text>glycyl-tRNA(Ala) + H2O = tRNA(Ala) + glycine + H(+)</text>
        <dbReference type="Rhea" id="RHEA:53744"/>
        <dbReference type="Rhea" id="RHEA-COMP:9657"/>
        <dbReference type="Rhea" id="RHEA-COMP:13640"/>
        <dbReference type="ChEBI" id="CHEBI:15377"/>
        <dbReference type="ChEBI" id="CHEBI:15378"/>
        <dbReference type="ChEBI" id="CHEBI:57305"/>
        <dbReference type="ChEBI" id="CHEBI:78442"/>
        <dbReference type="ChEBI" id="CHEBI:78522"/>
    </reaction>
</comment>
<dbReference type="EC" id="3.1.1.-" evidence="2"/>
<evidence type="ECO:0000256" key="2">
    <source>
        <dbReference type="HAMAP-Rule" id="MF_00518"/>
    </source>
</evidence>
<reference evidence="4" key="1">
    <citation type="submission" date="2017-04" db="EMBL/GenBank/DDBJ databases">
        <title>Finegoldia magna isolated from orthopedic joint implant-associated infections.</title>
        <authorList>
            <person name="Bjorklund S."/>
            <person name="Bruggemann H."/>
            <person name="Jensen A."/>
            <person name="Hellmark B."/>
            <person name="Soderquist B."/>
        </authorList>
    </citation>
    <scope>NUCLEOTIDE SEQUENCE [LARGE SCALE GENOMIC DNA]</scope>
    <source>
        <strain evidence="4">08T492</strain>
    </source>
</reference>
<dbReference type="Pfam" id="PF02580">
    <property type="entry name" value="Tyr_Deacylase"/>
    <property type="match status" value="1"/>
</dbReference>
<dbReference type="FunFam" id="3.50.80.10:FF:000001">
    <property type="entry name" value="D-aminoacyl-tRNA deacylase"/>
    <property type="match status" value="1"/>
</dbReference>